<evidence type="ECO:0000313" key="2">
    <source>
        <dbReference type="Proteomes" id="UP000823928"/>
    </source>
</evidence>
<evidence type="ECO:0000313" key="1">
    <source>
        <dbReference type="EMBL" id="HIS36175.1"/>
    </source>
</evidence>
<accession>A0A9D1EYD0</accession>
<evidence type="ECO:0008006" key="3">
    <source>
        <dbReference type="Google" id="ProtNLM"/>
    </source>
</evidence>
<name>A0A9D1EYD0_9BACT</name>
<reference evidence="1" key="1">
    <citation type="submission" date="2020-10" db="EMBL/GenBank/DDBJ databases">
        <authorList>
            <person name="Gilroy R."/>
        </authorList>
    </citation>
    <scope>NUCLEOTIDE SEQUENCE</scope>
    <source>
        <strain evidence="1">6276</strain>
    </source>
</reference>
<organism evidence="1 2">
    <name type="scientific">Candidatus Scatousia excrementigallinarum</name>
    <dbReference type="NCBI Taxonomy" id="2840935"/>
    <lineage>
        <taxon>Bacteria</taxon>
        <taxon>Candidatus Scatousia</taxon>
    </lineage>
</organism>
<dbReference type="AlphaFoldDB" id="A0A9D1EYD0"/>
<proteinExistence type="predicted"/>
<gene>
    <name evidence="1" type="ORF">IAC10_06045</name>
</gene>
<dbReference type="EMBL" id="DVIU01000121">
    <property type="protein sequence ID" value="HIS36175.1"/>
    <property type="molecule type" value="Genomic_DNA"/>
</dbReference>
<protein>
    <recommendedName>
        <fullName evidence="3">HEAT repeat domain-containing protein</fullName>
    </recommendedName>
</protein>
<sequence>MVKELNPFEIKAELIRIISKYSKKYSGEISPADFEALDSSNKNITARILFKELINVKAESENIVRILLGRYVEKEELTNQLWNILKNNLASVEAKIIVLNFLRDLETDWKYEDYESFVGNADDIIDEDTRQLLDKAIVNPEVQIDFLDFLSAVNEKDKVLLIKSLAEDYDRDALANILIPVFLSQPDSEAGREALSILGNSKSQLAYHALNTAYNFVNDSMKPLIKKNLSTLKLSGIREDNSQEFYKNLLSESRPYRCCATYPDGHGNQALIFSRTNKEKRVQFVAVVINDYNGIRDCFGFNDISQFECDKIIERFYKEEESLNIPSKALKTILMHAEALSKQKASNWLLPYEYVCWKNLLADIEYDKDDYLTILTSMYPPQNAKLENFDVMTHWFLDSHYSSEVEEFFDNLNEKVKEDLKSLDFDRCINEHLNEIFYPEEKDVWHKRLLTCAYLKMLDNKDTQAANILAIYNDKSVFEEILKNILRKSIYEYYFTLKYNTEENNDKFTLKELDAIIEKIEDKWVQNV</sequence>
<comment type="caution">
    <text evidence="1">The sequence shown here is derived from an EMBL/GenBank/DDBJ whole genome shotgun (WGS) entry which is preliminary data.</text>
</comment>
<dbReference type="Proteomes" id="UP000823928">
    <property type="component" value="Unassembled WGS sequence"/>
</dbReference>
<reference evidence="1" key="2">
    <citation type="journal article" date="2021" name="PeerJ">
        <title>Extensive microbial diversity within the chicken gut microbiome revealed by metagenomics and culture.</title>
        <authorList>
            <person name="Gilroy R."/>
            <person name="Ravi A."/>
            <person name="Getino M."/>
            <person name="Pursley I."/>
            <person name="Horton D.L."/>
            <person name="Alikhan N.F."/>
            <person name="Baker D."/>
            <person name="Gharbi K."/>
            <person name="Hall N."/>
            <person name="Watson M."/>
            <person name="Adriaenssens E.M."/>
            <person name="Foster-Nyarko E."/>
            <person name="Jarju S."/>
            <person name="Secka A."/>
            <person name="Antonio M."/>
            <person name="Oren A."/>
            <person name="Chaudhuri R.R."/>
            <person name="La Ragione R."/>
            <person name="Hildebrand F."/>
            <person name="Pallen M.J."/>
        </authorList>
    </citation>
    <scope>NUCLEOTIDE SEQUENCE</scope>
    <source>
        <strain evidence="1">6276</strain>
    </source>
</reference>